<dbReference type="AlphaFoldDB" id="A0A1Y3YU59"/>
<name>A0A1Y3YU59_9BACE</name>
<organism evidence="1 2">
    <name type="scientific">Bacteroides clarus</name>
    <dbReference type="NCBI Taxonomy" id="626929"/>
    <lineage>
        <taxon>Bacteria</taxon>
        <taxon>Pseudomonadati</taxon>
        <taxon>Bacteroidota</taxon>
        <taxon>Bacteroidia</taxon>
        <taxon>Bacteroidales</taxon>
        <taxon>Bacteroidaceae</taxon>
        <taxon>Bacteroides</taxon>
    </lineage>
</organism>
<reference evidence="2" key="1">
    <citation type="submission" date="2017-04" db="EMBL/GenBank/DDBJ databases">
        <title>Function of individual gut microbiota members based on whole genome sequencing of pure cultures obtained from chicken caecum.</title>
        <authorList>
            <person name="Medvecky M."/>
            <person name="Cejkova D."/>
            <person name="Polansky O."/>
            <person name="Karasova D."/>
            <person name="Kubasova T."/>
            <person name="Cizek A."/>
            <person name="Rychlik I."/>
        </authorList>
    </citation>
    <scope>NUCLEOTIDE SEQUENCE [LARGE SCALE GENOMIC DNA]</scope>
    <source>
        <strain evidence="2">An43</strain>
    </source>
</reference>
<gene>
    <name evidence="1" type="ORF">B5F97_06930</name>
</gene>
<proteinExistence type="predicted"/>
<comment type="caution">
    <text evidence="1">The sequence shown here is derived from an EMBL/GenBank/DDBJ whole genome shotgun (WGS) entry which is preliminary data.</text>
</comment>
<accession>A0A1Y3YU59</accession>
<sequence length="94" mass="10967">MAKITYKSSIPNDKPLWLLKLQLAVSQLDATGLKGNEQDFRNLKSFIDAEIRSLMEKGDIRRSFVETELRQDEGRTVIHIFRNHIIVQTYYIEA</sequence>
<protein>
    <submittedName>
        <fullName evidence="1">Uncharacterized protein</fullName>
    </submittedName>
</protein>
<dbReference type="RefSeq" id="WP_087425863.1">
    <property type="nucleotide sequence ID" value="NZ_NFII01000005.1"/>
</dbReference>
<evidence type="ECO:0000313" key="1">
    <source>
        <dbReference type="EMBL" id="OUO01384.1"/>
    </source>
</evidence>
<evidence type="ECO:0000313" key="2">
    <source>
        <dbReference type="Proteomes" id="UP000195386"/>
    </source>
</evidence>
<dbReference type="EMBL" id="NFII01000005">
    <property type="protein sequence ID" value="OUO01384.1"/>
    <property type="molecule type" value="Genomic_DNA"/>
</dbReference>
<dbReference type="Proteomes" id="UP000195386">
    <property type="component" value="Unassembled WGS sequence"/>
</dbReference>